<keyword evidence="3" id="KW-0472">Membrane</keyword>
<keyword evidence="7" id="KW-1185">Reference proteome</keyword>
<feature type="domain" description="PAC" evidence="5">
    <location>
        <begin position="528"/>
        <end position="578"/>
    </location>
</feature>
<dbReference type="EMBL" id="JACDUR010000002">
    <property type="protein sequence ID" value="MBA2890332.1"/>
    <property type="molecule type" value="Genomic_DNA"/>
</dbReference>
<proteinExistence type="predicted"/>
<dbReference type="PROSITE" id="PS50112">
    <property type="entry name" value="PAS"/>
    <property type="match status" value="3"/>
</dbReference>
<name>A0A7W0HP33_9ACTN</name>
<dbReference type="InterPro" id="IPR000014">
    <property type="entry name" value="PAS"/>
</dbReference>
<feature type="region of interest" description="Disordered" evidence="2">
    <location>
        <begin position="1"/>
        <end position="24"/>
    </location>
</feature>
<dbReference type="GO" id="GO:0016791">
    <property type="term" value="F:phosphatase activity"/>
    <property type="evidence" value="ECO:0007669"/>
    <property type="project" value="TreeGrafter"/>
</dbReference>
<dbReference type="NCBIfam" id="TIGR00229">
    <property type="entry name" value="sensory_box"/>
    <property type="match status" value="3"/>
</dbReference>
<dbReference type="Gene3D" id="3.30.450.20">
    <property type="entry name" value="PAS domain"/>
    <property type="match status" value="3"/>
</dbReference>
<feature type="transmembrane region" description="Helical" evidence="3">
    <location>
        <begin position="110"/>
        <end position="129"/>
    </location>
</feature>
<dbReference type="InterPro" id="IPR013767">
    <property type="entry name" value="PAS_fold"/>
</dbReference>
<reference evidence="6 7" key="1">
    <citation type="submission" date="2020-07" db="EMBL/GenBank/DDBJ databases">
        <title>Genomic Encyclopedia of Type Strains, Phase IV (KMG-IV): sequencing the most valuable type-strain genomes for metagenomic binning, comparative biology and taxonomic classification.</title>
        <authorList>
            <person name="Goeker M."/>
        </authorList>
    </citation>
    <scope>NUCLEOTIDE SEQUENCE [LARGE SCALE GENOMIC DNA]</scope>
    <source>
        <strain evidence="6 7">DSM 45533</strain>
    </source>
</reference>
<comment type="caution">
    <text evidence="6">The sequence shown here is derived from an EMBL/GenBank/DDBJ whole genome shotgun (WGS) entry which is preliminary data.</text>
</comment>
<evidence type="ECO:0000256" key="1">
    <source>
        <dbReference type="ARBA" id="ARBA00022801"/>
    </source>
</evidence>
<feature type="compositionally biased region" description="Basic residues" evidence="2">
    <location>
        <begin position="513"/>
        <end position="523"/>
    </location>
</feature>
<dbReference type="Proteomes" id="UP000530928">
    <property type="component" value="Unassembled WGS sequence"/>
</dbReference>
<dbReference type="SMART" id="SM00331">
    <property type="entry name" value="PP2C_SIG"/>
    <property type="match status" value="1"/>
</dbReference>
<keyword evidence="3" id="KW-1133">Transmembrane helix</keyword>
<feature type="transmembrane region" description="Helical" evidence="3">
    <location>
        <begin position="256"/>
        <end position="274"/>
    </location>
</feature>
<feature type="domain" description="PAS" evidence="4">
    <location>
        <begin position="330"/>
        <end position="370"/>
    </location>
</feature>
<organism evidence="6 7">
    <name type="scientific">Nonomuraea soli</name>
    <dbReference type="NCBI Taxonomy" id="1032476"/>
    <lineage>
        <taxon>Bacteria</taxon>
        <taxon>Bacillati</taxon>
        <taxon>Actinomycetota</taxon>
        <taxon>Actinomycetes</taxon>
        <taxon>Streptosporangiales</taxon>
        <taxon>Streptosporangiaceae</taxon>
        <taxon>Nonomuraea</taxon>
    </lineage>
</organism>
<dbReference type="PANTHER" id="PTHR43156:SF2">
    <property type="entry name" value="STAGE II SPORULATION PROTEIN E"/>
    <property type="match status" value="1"/>
</dbReference>
<feature type="region of interest" description="Disordered" evidence="2">
    <location>
        <begin position="513"/>
        <end position="537"/>
    </location>
</feature>
<accession>A0A7W0HP33</accession>
<evidence type="ECO:0000259" key="5">
    <source>
        <dbReference type="PROSITE" id="PS50113"/>
    </source>
</evidence>
<keyword evidence="3" id="KW-0812">Transmembrane</keyword>
<evidence type="ECO:0000256" key="2">
    <source>
        <dbReference type="SAM" id="MobiDB-lite"/>
    </source>
</evidence>
<evidence type="ECO:0000313" key="7">
    <source>
        <dbReference type="Proteomes" id="UP000530928"/>
    </source>
</evidence>
<evidence type="ECO:0000313" key="6">
    <source>
        <dbReference type="EMBL" id="MBA2890332.1"/>
    </source>
</evidence>
<gene>
    <name evidence="6" type="ORF">HNR30_001673</name>
</gene>
<dbReference type="SMART" id="SM00086">
    <property type="entry name" value="PAC"/>
    <property type="match status" value="2"/>
</dbReference>
<dbReference type="SMART" id="SM00091">
    <property type="entry name" value="PAS"/>
    <property type="match status" value="3"/>
</dbReference>
<dbReference type="AlphaFoldDB" id="A0A7W0HP33"/>
<dbReference type="Gene3D" id="3.60.40.10">
    <property type="entry name" value="PPM-type phosphatase domain"/>
    <property type="match status" value="1"/>
</dbReference>
<dbReference type="InterPro" id="IPR036457">
    <property type="entry name" value="PPM-type-like_dom_sf"/>
</dbReference>
<feature type="transmembrane region" description="Helical" evidence="3">
    <location>
        <begin position="217"/>
        <end position="235"/>
    </location>
</feature>
<sequence length="942" mass="100448">MSAHSSRPAEPYLSTTAAPGSSRAGEAWLPPAAHRVAHARRLALATALGAAALAVLALAGWVSGALVLTSLVAGQATMKPDTAVGLGLLAAGLLATAARRGGRRARITGLICAGAATVIGVLAFLRYLTGVELPADELWRDRAVTVGDWAPAVMAPNVAVAMALTGVALLLLLRRRPGWVRTAQAFALVVMMTGMARLVGLAYQVPELERFGPYTGMALPAALCLLLLGAGTFLARPTEGWTGLLAGSGGTALIGRWLLGTAVIVPPILGWVRLTGQDMGWFDPRLGLGLLVAGDVSAFLIVGLAVLGIAARIEGERARAQHTVRELVWLRTLMDHTPAAIYMKDLAGRFLAVNATFARMVGRAPEQMIGLTAHDLLPRATADRLREHDLRAQSGGRAIQADTVLPLGDGVHEFLTTLVPLADSAGTAYGVCGIATDVTERAAEQRERDRLQRRFADLLEAAPDAMVIVDGHGMITFVNAQTETLFEYSRDELIGAPVEMLLPEEIRDTHRRHRRSYTAHPRMRPMGAGRPLRGRRKDGSAFPVEISLSPLETDSGVLISAAIRDITTRERAEQRLAELAAMVESSQDAVFAQTPNGIVTFWNAAAARLFGHTADEIIGWPWTRLVPPDRLEEAKSLLIRLRAGERIDNVETVRLAKGGRAVEVELTFWPLLDDEGAVTGIVASCRDISARKHQQAALHQLYEQQRHIALTLQRSLMTQPPDLPGLATARRYVPATGGAGVGGDWYDLIALEGGRYGVLIADVMGRGLEAAAVMGHLRSAAHALAKTGMEPERLMAALDDLTCDLPERLVTCCYLVIDPEAGKLTACSAGHPPALLAAPGEPARRLDLPVNTPLGLGQGGYRQTVVGYPRDALLALYTDGLIEIPRVDLDARIDLLAGQLRADGAGLEQQAERLLAALLPDPAAHDDDVTLLLLTLPAAPPR</sequence>
<keyword evidence="1" id="KW-0378">Hydrolase</keyword>
<protein>
    <submittedName>
        <fullName evidence="6">PAS domain S-box-containing protein</fullName>
    </submittedName>
</protein>
<dbReference type="SUPFAM" id="SSF55785">
    <property type="entry name" value="PYP-like sensor domain (PAS domain)"/>
    <property type="match status" value="3"/>
</dbReference>
<feature type="domain" description="PAS" evidence="4">
    <location>
        <begin position="575"/>
        <end position="645"/>
    </location>
</feature>
<dbReference type="InterPro" id="IPR000700">
    <property type="entry name" value="PAS-assoc_C"/>
</dbReference>
<dbReference type="GO" id="GO:0006355">
    <property type="term" value="P:regulation of DNA-templated transcription"/>
    <property type="evidence" value="ECO:0007669"/>
    <property type="project" value="InterPro"/>
</dbReference>
<evidence type="ECO:0000256" key="3">
    <source>
        <dbReference type="SAM" id="Phobius"/>
    </source>
</evidence>
<feature type="domain" description="PAC" evidence="5">
    <location>
        <begin position="648"/>
        <end position="700"/>
    </location>
</feature>
<dbReference type="Pfam" id="PF00989">
    <property type="entry name" value="PAS"/>
    <property type="match status" value="1"/>
</dbReference>
<dbReference type="InterPro" id="IPR035965">
    <property type="entry name" value="PAS-like_dom_sf"/>
</dbReference>
<feature type="domain" description="PAS" evidence="4">
    <location>
        <begin position="451"/>
        <end position="520"/>
    </location>
</feature>
<dbReference type="PANTHER" id="PTHR43156">
    <property type="entry name" value="STAGE II SPORULATION PROTEIN E-RELATED"/>
    <property type="match status" value="1"/>
</dbReference>
<feature type="transmembrane region" description="Helical" evidence="3">
    <location>
        <begin position="82"/>
        <end position="98"/>
    </location>
</feature>
<feature type="transmembrane region" description="Helical" evidence="3">
    <location>
        <begin position="286"/>
        <end position="311"/>
    </location>
</feature>
<dbReference type="PROSITE" id="PS50113">
    <property type="entry name" value="PAC"/>
    <property type="match status" value="2"/>
</dbReference>
<dbReference type="RefSeq" id="WP_181609164.1">
    <property type="nucleotide sequence ID" value="NZ_BAABAM010000006.1"/>
</dbReference>
<dbReference type="InterPro" id="IPR052016">
    <property type="entry name" value="Bact_Sigma-Reg"/>
</dbReference>
<feature type="transmembrane region" description="Helical" evidence="3">
    <location>
        <begin position="149"/>
        <end position="173"/>
    </location>
</feature>
<dbReference type="InterPro" id="IPR013656">
    <property type="entry name" value="PAS_4"/>
</dbReference>
<evidence type="ECO:0000259" key="4">
    <source>
        <dbReference type="PROSITE" id="PS50112"/>
    </source>
</evidence>
<dbReference type="InterPro" id="IPR001610">
    <property type="entry name" value="PAC"/>
</dbReference>
<dbReference type="InterPro" id="IPR001932">
    <property type="entry name" value="PPM-type_phosphatase-like_dom"/>
</dbReference>
<dbReference type="Pfam" id="PF08448">
    <property type="entry name" value="PAS_4"/>
    <property type="match status" value="1"/>
</dbReference>
<dbReference type="CDD" id="cd00130">
    <property type="entry name" value="PAS"/>
    <property type="match status" value="3"/>
</dbReference>
<dbReference type="Pfam" id="PF07228">
    <property type="entry name" value="SpoIIE"/>
    <property type="match status" value="1"/>
</dbReference>
<feature type="transmembrane region" description="Helical" evidence="3">
    <location>
        <begin position="42"/>
        <end position="62"/>
    </location>
</feature>
<dbReference type="Pfam" id="PF13426">
    <property type="entry name" value="PAS_9"/>
    <property type="match status" value="1"/>
</dbReference>